<comment type="caution">
    <text evidence="2">The sequence shown here is derived from an EMBL/GenBank/DDBJ whole genome shotgun (WGS) entry which is preliminary data.</text>
</comment>
<dbReference type="InterPro" id="IPR029058">
    <property type="entry name" value="AB_hydrolase_fold"/>
</dbReference>
<dbReference type="Gene3D" id="2.60.120.650">
    <property type="entry name" value="Cupin"/>
    <property type="match status" value="1"/>
</dbReference>
<evidence type="ECO:0000313" key="2">
    <source>
        <dbReference type="EMBL" id="CAI3985515.1"/>
    </source>
</evidence>
<reference evidence="2" key="1">
    <citation type="submission" date="2022-10" db="EMBL/GenBank/DDBJ databases">
        <authorList>
            <person name="Chen Y."/>
            <person name="Dougan E. K."/>
            <person name="Chan C."/>
            <person name="Rhodes N."/>
            <person name="Thang M."/>
        </authorList>
    </citation>
    <scope>NUCLEOTIDE SEQUENCE</scope>
</reference>
<dbReference type="EMBL" id="CAMXCT030000998">
    <property type="protein sequence ID" value="CAL4772827.1"/>
    <property type="molecule type" value="Genomic_DNA"/>
</dbReference>
<dbReference type="EMBL" id="CAMXCT010000998">
    <property type="protein sequence ID" value="CAI3985515.1"/>
    <property type="molecule type" value="Genomic_DNA"/>
</dbReference>
<organism evidence="2">
    <name type="scientific">Cladocopium goreaui</name>
    <dbReference type="NCBI Taxonomy" id="2562237"/>
    <lineage>
        <taxon>Eukaryota</taxon>
        <taxon>Sar</taxon>
        <taxon>Alveolata</taxon>
        <taxon>Dinophyceae</taxon>
        <taxon>Suessiales</taxon>
        <taxon>Symbiodiniaceae</taxon>
        <taxon>Cladocopium</taxon>
    </lineage>
</organism>
<evidence type="ECO:0000313" key="3">
    <source>
        <dbReference type="EMBL" id="CAL1138890.1"/>
    </source>
</evidence>
<dbReference type="PANTHER" id="PTHR12461">
    <property type="entry name" value="HYPOXIA-INDUCIBLE FACTOR 1 ALPHA INHIBITOR-RELATED"/>
    <property type="match status" value="1"/>
</dbReference>
<reference evidence="3" key="2">
    <citation type="submission" date="2024-04" db="EMBL/GenBank/DDBJ databases">
        <authorList>
            <person name="Chen Y."/>
            <person name="Shah S."/>
            <person name="Dougan E. K."/>
            <person name="Thang M."/>
            <person name="Chan C."/>
        </authorList>
    </citation>
    <scope>NUCLEOTIDE SEQUENCE [LARGE SCALE GENOMIC DNA]</scope>
</reference>
<protein>
    <submittedName>
        <fullName evidence="4">Hypoxia-inducible factor 1-alpha inhibitor (Factor inhibiting HIF-1) (FIH-1) (Hypoxia-inducible factor asparagine hydroxylase)</fullName>
    </submittedName>
</protein>
<dbReference type="InterPro" id="IPR041667">
    <property type="entry name" value="Cupin_8"/>
</dbReference>
<dbReference type="Pfam" id="PF13621">
    <property type="entry name" value="Cupin_8"/>
    <property type="match status" value="1"/>
</dbReference>
<feature type="domain" description="JmjC" evidence="1">
    <location>
        <begin position="593"/>
        <end position="782"/>
    </location>
</feature>
<name>A0A9P1C5L2_9DINO</name>
<gene>
    <name evidence="2" type="ORF">C1SCF055_LOCUS12955</name>
</gene>
<dbReference type="PANTHER" id="PTHR12461:SF105">
    <property type="entry name" value="HYPOXIA-INDUCIBLE FACTOR 1-ALPHA INHIBITOR"/>
    <property type="match status" value="1"/>
</dbReference>
<dbReference type="Proteomes" id="UP001152797">
    <property type="component" value="Unassembled WGS sequence"/>
</dbReference>
<evidence type="ECO:0000313" key="4">
    <source>
        <dbReference type="EMBL" id="CAL4772827.1"/>
    </source>
</evidence>
<dbReference type="Gene3D" id="3.40.50.1820">
    <property type="entry name" value="alpha/beta hydrolase"/>
    <property type="match status" value="1"/>
</dbReference>
<dbReference type="AlphaFoldDB" id="A0A9P1C5L2"/>
<proteinExistence type="predicted"/>
<dbReference type="SUPFAM" id="SSF51197">
    <property type="entry name" value="Clavaminate synthase-like"/>
    <property type="match status" value="1"/>
</dbReference>
<sequence length="927" mass="102966">ENTSLPLWLLCPGTNVDALSMVSIADLTSLAEEFSTALVVLQGVDLRLNVGADARAIDGRPDDIGYTKAVIADAGKRIRIDDQQIYCIGSSRGARFCSRLASELHFPALAGLLLNAGLRLPRPNNASMQLPIIAMHDLKDKVNPYDGHGAAYWQESVPEAVQAWADFNQCKSKTPRQLGVPVLEIVAFTDDGLWAFNAFAVGFGAAQSPSRKRKAVNKEELKADHGAKADAIEKILKGGAAGSPEDMVRARFSACRSKDSVFMAKTEVDPLKSKLSNRVKAWGICFGTEKGDEYDTEAGKAANLREVEKLEILEASGNEVEFKIYCADGTLLERSVMKEDEKWGWVYSGESKKDEWLCDSDLRVNTHPTALKAPHIVLEICEFTRLKCCDWFPWDFKASTLGLAEKKRYEKIVVYRNFMHVDCESFAEVWIMVTDTGRHSWPGKAFVEIGWQFLQLQSARRQGEVPKPAGENWPDEWPLYTEGLRLICASECWCFVPPEDPEILLRRLRRATPLLLRGFAAVAAKDWELQRLWEDAEGGKQVELQVSGSDQQNFHGFGGVLQRVPLAQLQSAASEAQEEKRSLYLVQCPIWSRGAEDTSLEHLLPKVTDLAPFTRCAFSRGDAGSRLELDWAKRLESANLWASIGDTHSNLHYDSKHGLLILLRGSKVVELFPPSQTPRLGAYEVTDPLRAHHSKVPHCCLAARLKGCVCASACWPKMQQARSFQTELQMGDALLIPEGWWHHVKTSGVADASAGGQPVAIAMNLWWSQYAREPKSARPYILRRLLGDMLASRSASHFHRRVRRKRVAKRPARPATLRAMLTAAQRSKAPRHDLWLRALRSSGDTLPQQLADAALSSQSEEKELLADLLGCLDAAQVSALLSSLDSAAAQDHSGAAAAALRQLWRVVPQRALLAQWQNHLRRLGNAR</sequence>
<evidence type="ECO:0000259" key="1">
    <source>
        <dbReference type="PROSITE" id="PS51184"/>
    </source>
</evidence>
<keyword evidence="5" id="KW-1185">Reference proteome</keyword>
<dbReference type="OrthoDB" id="415358at2759"/>
<dbReference type="PROSITE" id="PS51184">
    <property type="entry name" value="JMJC"/>
    <property type="match status" value="1"/>
</dbReference>
<dbReference type="SUPFAM" id="SSF53474">
    <property type="entry name" value="alpha/beta-Hydrolases"/>
    <property type="match status" value="1"/>
</dbReference>
<dbReference type="EMBL" id="CAMXCT020000998">
    <property type="protein sequence ID" value="CAL1138890.1"/>
    <property type="molecule type" value="Genomic_DNA"/>
</dbReference>
<feature type="non-terminal residue" evidence="2">
    <location>
        <position position="927"/>
    </location>
</feature>
<dbReference type="InterPro" id="IPR003347">
    <property type="entry name" value="JmjC_dom"/>
</dbReference>
<accession>A0A9P1C5L2</accession>
<evidence type="ECO:0000313" key="5">
    <source>
        <dbReference type="Proteomes" id="UP001152797"/>
    </source>
</evidence>